<gene>
    <name evidence="1" type="ORF">HD597_000286</name>
</gene>
<evidence type="ECO:0008006" key="3">
    <source>
        <dbReference type="Google" id="ProtNLM"/>
    </source>
</evidence>
<dbReference type="EMBL" id="JAMZEB010000001">
    <property type="protein sequence ID" value="MCP2353266.1"/>
    <property type="molecule type" value="Genomic_DNA"/>
</dbReference>
<evidence type="ECO:0000313" key="1">
    <source>
        <dbReference type="EMBL" id="MCP2353266.1"/>
    </source>
</evidence>
<organism evidence="1 2">
    <name type="scientific">Nonomuraea thailandensis</name>
    <dbReference type="NCBI Taxonomy" id="1188745"/>
    <lineage>
        <taxon>Bacteria</taxon>
        <taxon>Bacillati</taxon>
        <taxon>Actinomycetota</taxon>
        <taxon>Actinomycetes</taxon>
        <taxon>Streptosporangiales</taxon>
        <taxon>Streptosporangiaceae</taxon>
        <taxon>Nonomuraea</taxon>
    </lineage>
</organism>
<dbReference type="AlphaFoldDB" id="A0A9X2GDE5"/>
<protein>
    <recommendedName>
        <fullName evidence="3">Nucleotidyltransferase domain-containing protein</fullName>
    </recommendedName>
</protein>
<sequence length="365" mass="39754">MALGIPASLACPDAERLALAHEATRWLAARSGAQAAFLSGGLMSGLGTPTSDFDVYLVETADASPARRQLSIDKTIRVDVHEVPRLELERVVDQLTADRPHDDETAFLCSTAELKLATRLYAAEIVAGAAIVTPLRDRLRSGHHLRRHVLQSWLTSAHSDLEDFAGLRASGDLDAAAMVGREALIAGGKAVAAANDDIYLGRKWVWRQLRRSAPRAFPMADFQRLFNGDLSVGQSDDGLRELAAFTRTCLAAAATLGWHAVSLDRWAGWHRGSGPLHRDAEFHPRAHGTGVVITKPAERWVRLRPDVALIWGLCNGVTTEEVVVHASALGETEPAYRGLTRDRCRHLLTRLIEAGLVHHVNDVIA</sequence>
<reference evidence="1" key="1">
    <citation type="submission" date="2022-06" db="EMBL/GenBank/DDBJ databases">
        <title>Sequencing the genomes of 1000 actinobacteria strains.</title>
        <authorList>
            <person name="Klenk H.-P."/>
        </authorList>
    </citation>
    <scope>NUCLEOTIDE SEQUENCE</scope>
    <source>
        <strain evidence="1">DSM 46694</strain>
    </source>
</reference>
<dbReference type="RefSeq" id="WP_253739731.1">
    <property type="nucleotide sequence ID" value="NZ_BAABKA010000044.1"/>
</dbReference>
<comment type="caution">
    <text evidence="1">The sequence shown here is derived from an EMBL/GenBank/DDBJ whole genome shotgun (WGS) entry which is preliminary data.</text>
</comment>
<dbReference type="Proteomes" id="UP001139648">
    <property type="component" value="Unassembled WGS sequence"/>
</dbReference>
<accession>A0A9X2GDE5</accession>
<proteinExistence type="predicted"/>
<name>A0A9X2GDE5_9ACTN</name>
<evidence type="ECO:0000313" key="2">
    <source>
        <dbReference type="Proteomes" id="UP001139648"/>
    </source>
</evidence>
<keyword evidence="2" id="KW-1185">Reference proteome</keyword>